<dbReference type="EMBL" id="AP015039">
    <property type="protein sequence ID" value="BAT90449.1"/>
    <property type="molecule type" value="Genomic_DNA"/>
</dbReference>
<dbReference type="Proteomes" id="UP000291084">
    <property type="component" value="Chromosome 6"/>
</dbReference>
<organism evidence="1 2">
    <name type="scientific">Vigna angularis var. angularis</name>
    <dbReference type="NCBI Taxonomy" id="157739"/>
    <lineage>
        <taxon>Eukaryota</taxon>
        <taxon>Viridiplantae</taxon>
        <taxon>Streptophyta</taxon>
        <taxon>Embryophyta</taxon>
        <taxon>Tracheophyta</taxon>
        <taxon>Spermatophyta</taxon>
        <taxon>Magnoliopsida</taxon>
        <taxon>eudicotyledons</taxon>
        <taxon>Gunneridae</taxon>
        <taxon>Pentapetalae</taxon>
        <taxon>rosids</taxon>
        <taxon>fabids</taxon>
        <taxon>Fabales</taxon>
        <taxon>Fabaceae</taxon>
        <taxon>Papilionoideae</taxon>
        <taxon>50 kb inversion clade</taxon>
        <taxon>NPAAA clade</taxon>
        <taxon>indigoferoid/millettioid clade</taxon>
        <taxon>Phaseoleae</taxon>
        <taxon>Vigna</taxon>
    </lineage>
</organism>
<evidence type="ECO:0000313" key="2">
    <source>
        <dbReference type="Proteomes" id="UP000291084"/>
    </source>
</evidence>
<proteinExistence type="predicted"/>
<sequence>MGCLLLEQLKRTSELGSGGEGKPAVTAVGETYCREEQEESYSNASIIVQSQVRKRSSRRS</sequence>
<evidence type="ECO:0000313" key="1">
    <source>
        <dbReference type="EMBL" id="BAT90449.1"/>
    </source>
</evidence>
<name>A0A0S3SC43_PHAAN</name>
<reference evidence="1 2" key="1">
    <citation type="journal article" date="2015" name="Sci. Rep.">
        <title>The power of single molecule real-time sequencing technology in the de novo assembly of a eukaryotic genome.</title>
        <authorList>
            <person name="Sakai H."/>
            <person name="Naito K."/>
            <person name="Ogiso-Tanaka E."/>
            <person name="Takahashi Y."/>
            <person name="Iseki K."/>
            <person name="Muto C."/>
            <person name="Satou K."/>
            <person name="Teruya K."/>
            <person name="Shiroma A."/>
            <person name="Shimoji M."/>
            <person name="Hirano T."/>
            <person name="Itoh T."/>
            <person name="Kaga A."/>
            <person name="Tomooka N."/>
        </authorList>
    </citation>
    <scope>NUCLEOTIDE SEQUENCE [LARGE SCALE GENOMIC DNA]</scope>
    <source>
        <strain evidence="2">cv. Shumari</strain>
    </source>
</reference>
<accession>A0A0S3SC43</accession>
<dbReference type="AlphaFoldDB" id="A0A0S3SC43"/>
<keyword evidence="2" id="KW-1185">Reference proteome</keyword>
<gene>
    <name evidence="1" type="primary">Vigan.06G169800</name>
    <name evidence="1" type="ORF">VIGAN_06169800</name>
</gene>
<protein>
    <submittedName>
        <fullName evidence="1">Uncharacterized protein</fullName>
    </submittedName>
</protein>